<dbReference type="GO" id="GO:0004497">
    <property type="term" value="F:monooxygenase activity"/>
    <property type="evidence" value="ECO:0007669"/>
    <property type="project" value="UniProtKB-KW"/>
</dbReference>
<comment type="similarity">
    <text evidence="2">Belongs to the cytochrome P450 family.</text>
</comment>
<keyword evidence="6" id="KW-0408">Iron</keyword>
<evidence type="ECO:0000313" key="9">
    <source>
        <dbReference type="Proteomes" id="UP000076761"/>
    </source>
</evidence>
<name>A0A165RY66_9AGAM</name>
<feature type="non-terminal residue" evidence="8">
    <location>
        <position position="1"/>
    </location>
</feature>
<keyword evidence="4" id="KW-0479">Metal-binding</keyword>
<evidence type="ECO:0000256" key="2">
    <source>
        <dbReference type="ARBA" id="ARBA00010617"/>
    </source>
</evidence>
<keyword evidence="7" id="KW-0503">Monooxygenase</keyword>
<dbReference type="GO" id="GO:0016705">
    <property type="term" value="F:oxidoreductase activity, acting on paired donors, with incorporation or reduction of molecular oxygen"/>
    <property type="evidence" value="ECO:0007669"/>
    <property type="project" value="InterPro"/>
</dbReference>
<dbReference type="PANTHER" id="PTHR46300">
    <property type="entry name" value="P450, PUTATIVE (EUROFUNG)-RELATED-RELATED"/>
    <property type="match status" value="1"/>
</dbReference>
<evidence type="ECO:0000256" key="4">
    <source>
        <dbReference type="ARBA" id="ARBA00022723"/>
    </source>
</evidence>
<reference evidence="8 9" key="1">
    <citation type="journal article" date="2016" name="Mol. Biol. Evol.">
        <title>Comparative Genomics of Early-Diverging Mushroom-Forming Fungi Provides Insights into the Origins of Lignocellulose Decay Capabilities.</title>
        <authorList>
            <person name="Nagy L.G."/>
            <person name="Riley R."/>
            <person name="Tritt A."/>
            <person name="Adam C."/>
            <person name="Daum C."/>
            <person name="Floudas D."/>
            <person name="Sun H."/>
            <person name="Yadav J.S."/>
            <person name="Pangilinan J."/>
            <person name="Larsson K.H."/>
            <person name="Matsuura K."/>
            <person name="Barry K."/>
            <person name="Labutti K."/>
            <person name="Kuo R."/>
            <person name="Ohm R.A."/>
            <person name="Bhattacharya S.S."/>
            <person name="Shirouzu T."/>
            <person name="Yoshinaga Y."/>
            <person name="Martin F.M."/>
            <person name="Grigoriev I.V."/>
            <person name="Hibbett D.S."/>
        </authorList>
    </citation>
    <scope>NUCLEOTIDE SEQUENCE [LARGE SCALE GENOMIC DNA]</scope>
    <source>
        <strain evidence="8 9">HHB14362 ss-1</strain>
    </source>
</reference>
<dbReference type="GO" id="GO:0020037">
    <property type="term" value="F:heme binding"/>
    <property type="evidence" value="ECO:0007669"/>
    <property type="project" value="InterPro"/>
</dbReference>
<dbReference type="GO" id="GO:0005506">
    <property type="term" value="F:iron ion binding"/>
    <property type="evidence" value="ECO:0007669"/>
    <property type="project" value="InterPro"/>
</dbReference>
<dbReference type="PANTHER" id="PTHR46300:SF7">
    <property type="entry name" value="P450, PUTATIVE (EUROFUNG)-RELATED"/>
    <property type="match status" value="1"/>
</dbReference>
<dbReference type="AlphaFoldDB" id="A0A165RY66"/>
<evidence type="ECO:0000256" key="7">
    <source>
        <dbReference type="ARBA" id="ARBA00023033"/>
    </source>
</evidence>
<dbReference type="Proteomes" id="UP000076761">
    <property type="component" value="Unassembled WGS sequence"/>
</dbReference>
<accession>A0A165RY66</accession>
<keyword evidence="3" id="KW-0349">Heme</keyword>
<evidence type="ECO:0000256" key="1">
    <source>
        <dbReference type="ARBA" id="ARBA00001971"/>
    </source>
</evidence>
<proteinExistence type="inferred from homology"/>
<dbReference type="InterPro" id="IPR036396">
    <property type="entry name" value="Cyt_P450_sf"/>
</dbReference>
<dbReference type="OrthoDB" id="3934656at2759"/>
<dbReference type="Gene3D" id="1.10.630.10">
    <property type="entry name" value="Cytochrome P450"/>
    <property type="match status" value="1"/>
</dbReference>
<sequence length="112" mass="12499">FRPERFQREDGMPDSNVQDPNVVVFGYGRQHTYSNICLGRHFSDHSLYLVVACILATFDITPPLDQDGKPQKLKPVMLSGLILHPTPFHCVIKPCSVAAADLICQSLDKSEC</sequence>
<evidence type="ECO:0000256" key="5">
    <source>
        <dbReference type="ARBA" id="ARBA00023002"/>
    </source>
</evidence>
<organism evidence="8 9">
    <name type="scientific">Neolentinus lepideus HHB14362 ss-1</name>
    <dbReference type="NCBI Taxonomy" id="1314782"/>
    <lineage>
        <taxon>Eukaryota</taxon>
        <taxon>Fungi</taxon>
        <taxon>Dikarya</taxon>
        <taxon>Basidiomycota</taxon>
        <taxon>Agaricomycotina</taxon>
        <taxon>Agaricomycetes</taxon>
        <taxon>Gloeophyllales</taxon>
        <taxon>Gloeophyllaceae</taxon>
        <taxon>Neolentinus</taxon>
    </lineage>
</organism>
<dbReference type="InterPro" id="IPR001128">
    <property type="entry name" value="Cyt_P450"/>
</dbReference>
<dbReference type="InterPro" id="IPR050364">
    <property type="entry name" value="Cytochrome_P450_fung"/>
</dbReference>
<evidence type="ECO:0000313" key="8">
    <source>
        <dbReference type="EMBL" id="KZT24418.1"/>
    </source>
</evidence>
<dbReference type="Pfam" id="PF00067">
    <property type="entry name" value="p450"/>
    <property type="match status" value="1"/>
</dbReference>
<evidence type="ECO:0000256" key="3">
    <source>
        <dbReference type="ARBA" id="ARBA00022617"/>
    </source>
</evidence>
<comment type="cofactor">
    <cofactor evidence="1">
        <name>heme</name>
        <dbReference type="ChEBI" id="CHEBI:30413"/>
    </cofactor>
</comment>
<evidence type="ECO:0000256" key="6">
    <source>
        <dbReference type="ARBA" id="ARBA00023004"/>
    </source>
</evidence>
<dbReference type="InParanoid" id="A0A165RY66"/>
<keyword evidence="9" id="KW-1185">Reference proteome</keyword>
<keyword evidence="5" id="KW-0560">Oxidoreductase</keyword>
<gene>
    <name evidence="8" type="ORF">NEOLEDRAFT_1067474</name>
</gene>
<protein>
    <submittedName>
        <fullName evidence="8">Uncharacterized protein</fullName>
    </submittedName>
</protein>
<dbReference type="EMBL" id="KV425578">
    <property type="protein sequence ID" value="KZT24418.1"/>
    <property type="molecule type" value="Genomic_DNA"/>
</dbReference>
<dbReference type="SUPFAM" id="SSF48264">
    <property type="entry name" value="Cytochrome P450"/>
    <property type="match status" value="1"/>
</dbReference>